<keyword evidence="8 11" id="KW-1133">Transmembrane helix</keyword>
<evidence type="ECO:0000256" key="6">
    <source>
        <dbReference type="ARBA" id="ARBA00022840"/>
    </source>
</evidence>
<evidence type="ECO:0000256" key="10">
    <source>
        <dbReference type="ARBA" id="ARBA00023136"/>
    </source>
</evidence>
<proteinExistence type="inferred from homology"/>
<dbReference type="RefSeq" id="WP_222199855.1">
    <property type="nucleotide sequence ID" value="NZ_JAIMFO010000008.1"/>
</dbReference>
<evidence type="ECO:0000256" key="2">
    <source>
        <dbReference type="ARBA" id="ARBA00022475"/>
    </source>
</evidence>
<evidence type="ECO:0000313" key="12">
    <source>
        <dbReference type="EMBL" id="MBY4798131.1"/>
    </source>
</evidence>
<keyword evidence="1 11" id="KW-0813">Transport</keyword>
<feature type="transmembrane region" description="Helical" evidence="11">
    <location>
        <begin position="12"/>
        <end position="37"/>
    </location>
</feature>
<protein>
    <recommendedName>
        <fullName evidence="11">Potassium-transporting ATPase KdpC subunit</fullName>
    </recommendedName>
    <alternativeName>
        <fullName evidence="11">ATP phosphohydrolase [potassium-transporting] C chain</fullName>
    </alternativeName>
    <alternativeName>
        <fullName evidence="11">Potassium-binding and translocating subunit C</fullName>
    </alternativeName>
    <alternativeName>
        <fullName evidence="11">Potassium-translocating ATPase C chain</fullName>
    </alternativeName>
</protein>
<comment type="subunit">
    <text evidence="11">The system is composed of three essential subunits: KdpA, KdpB and KdpC.</text>
</comment>
<reference evidence="12 13" key="1">
    <citation type="submission" date="2021-08" db="EMBL/GenBank/DDBJ databases">
        <title>Collinsella faecalis sp. nov. isolated from swine faeces.</title>
        <authorList>
            <person name="Oh B.S."/>
            <person name="Lee J.H."/>
        </authorList>
    </citation>
    <scope>NUCLEOTIDE SEQUENCE [LARGE SCALE GENOMIC DNA]</scope>
    <source>
        <strain evidence="12 13">AGMB00827</strain>
    </source>
</reference>
<keyword evidence="5 11" id="KW-0547">Nucleotide-binding</keyword>
<keyword evidence="13" id="KW-1185">Reference proteome</keyword>
<keyword evidence="3 11" id="KW-0633">Potassium transport</keyword>
<keyword evidence="9 11" id="KW-0406">Ion transport</keyword>
<evidence type="ECO:0000256" key="7">
    <source>
        <dbReference type="ARBA" id="ARBA00022958"/>
    </source>
</evidence>
<evidence type="ECO:0000256" key="11">
    <source>
        <dbReference type="HAMAP-Rule" id="MF_00276"/>
    </source>
</evidence>
<sequence>MHRFAATLRLAVRAFAMVGIFTLICGGAYTFVVYGIAQAVFPYQAAGSIIEDAGKVSGSDLIGQPFSGAGHLWGRVPSFTVITSSDNQLAIMGVPSYASPVSQALDPRSHMPYVELIAKRVRSIQAAHPERAGEAVPVDLVTASASGIDPHISVAAAKYQIPRLVRETGKSEREIADIIAGATQHKLLGGIGEEVVNVLAVNRALDGLQG</sequence>
<keyword evidence="10 11" id="KW-0472">Membrane</keyword>
<name>A0ABS7ML81_9ACTN</name>
<dbReference type="InterPro" id="IPR003820">
    <property type="entry name" value="KdpC"/>
</dbReference>
<keyword evidence="6 11" id="KW-0067">ATP-binding</keyword>
<evidence type="ECO:0000256" key="4">
    <source>
        <dbReference type="ARBA" id="ARBA00022692"/>
    </source>
</evidence>
<comment type="caution">
    <text evidence="12">The sequence shown here is derived from an EMBL/GenBank/DDBJ whole genome shotgun (WGS) entry which is preliminary data.</text>
</comment>
<evidence type="ECO:0000256" key="1">
    <source>
        <dbReference type="ARBA" id="ARBA00022448"/>
    </source>
</evidence>
<dbReference type="PANTHER" id="PTHR30042">
    <property type="entry name" value="POTASSIUM-TRANSPORTING ATPASE C CHAIN"/>
    <property type="match status" value="1"/>
</dbReference>
<gene>
    <name evidence="11" type="primary">kdpC</name>
    <name evidence="12" type="ORF">K6V98_07210</name>
</gene>
<dbReference type="HAMAP" id="MF_00276">
    <property type="entry name" value="KdpC"/>
    <property type="match status" value="1"/>
</dbReference>
<dbReference type="PIRSF" id="PIRSF001296">
    <property type="entry name" value="K_ATPase_KdpC"/>
    <property type="match status" value="1"/>
</dbReference>
<dbReference type="Pfam" id="PF02669">
    <property type="entry name" value="KdpC"/>
    <property type="match status" value="1"/>
</dbReference>
<comment type="similarity">
    <text evidence="11">Belongs to the KdpC family.</text>
</comment>
<accession>A0ABS7ML81</accession>
<dbReference type="EMBL" id="JAIMFO010000008">
    <property type="protein sequence ID" value="MBY4798131.1"/>
    <property type="molecule type" value="Genomic_DNA"/>
</dbReference>
<keyword evidence="7 11" id="KW-0630">Potassium</keyword>
<dbReference type="Proteomes" id="UP000700908">
    <property type="component" value="Unassembled WGS sequence"/>
</dbReference>
<dbReference type="PANTHER" id="PTHR30042:SF2">
    <property type="entry name" value="POTASSIUM-TRANSPORTING ATPASE KDPC SUBUNIT"/>
    <property type="match status" value="1"/>
</dbReference>
<evidence type="ECO:0000256" key="3">
    <source>
        <dbReference type="ARBA" id="ARBA00022538"/>
    </source>
</evidence>
<evidence type="ECO:0000256" key="8">
    <source>
        <dbReference type="ARBA" id="ARBA00022989"/>
    </source>
</evidence>
<evidence type="ECO:0000256" key="5">
    <source>
        <dbReference type="ARBA" id="ARBA00022741"/>
    </source>
</evidence>
<evidence type="ECO:0000313" key="13">
    <source>
        <dbReference type="Proteomes" id="UP000700908"/>
    </source>
</evidence>
<keyword evidence="2 11" id="KW-1003">Cell membrane</keyword>
<evidence type="ECO:0000256" key="9">
    <source>
        <dbReference type="ARBA" id="ARBA00023065"/>
    </source>
</evidence>
<organism evidence="12 13">
    <name type="scientific">Collinsella ureilytica</name>
    <dbReference type="NCBI Taxonomy" id="2869515"/>
    <lineage>
        <taxon>Bacteria</taxon>
        <taxon>Bacillati</taxon>
        <taxon>Actinomycetota</taxon>
        <taxon>Coriobacteriia</taxon>
        <taxon>Coriobacteriales</taxon>
        <taxon>Coriobacteriaceae</taxon>
        <taxon>Collinsella</taxon>
    </lineage>
</organism>
<comment type="function">
    <text evidence="11">Part of the high-affinity ATP-driven potassium transport (or Kdp) system, which catalyzes the hydrolysis of ATP coupled with the electrogenic transport of potassium into the cytoplasm. This subunit acts as a catalytic chaperone that increases the ATP-binding affinity of the ATP-hydrolyzing subunit KdpB by the formation of a transient KdpB/KdpC/ATP ternary complex.</text>
</comment>
<keyword evidence="4 11" id="KW-0812">Transmembrane</keyword>
<comment type="subcellular location">
    <subcellularLocation>
        <location evidence="11">Cell membrane</location>
        <topology evidence="11">Single-pass membrane protein</topology>
    </subcellularLocation>
</comment>